<dbReference type="Proteomes" id="UP001479436">
    <property type="component" value="Unassembled WGS sequence"/>
</dbReference>
<name>A0ABR2VJN1_9FUNG</name>
<accession>A0ABR2VJN1</accession>
<reference evidence="1 2" key="1">
    <citation type="submission" date="2023-04" db="EMBL/GenBank/DDBJ databases">
        <title>Genome of Basidiobolus ranarum AG-B5.</title>
        <authorList>
            <person name="Stajich J.E."/>
            <person name="Carter-House D."/>
            <person name="Gryganskyi A."/>
        </authorList>
    </citation>
    <scope>NUCLEOTIDE SEQUENCE [LARGE SCALE GENOMIC DNA]</scope>
    <source>
        <strain evidence="1 2">AG-B5</strain>
    </source>
</reference>
<keyword evidence="2" id="KW-1185">Reference proteome</keyword>
<comment type="caution">
    <text evidence="1">The sequence shown here is derived from an EMBL/GenBank/DDBJ whole genome shotgun (WGS) entry which is preliminary data.</text>
</comment>
<evidence type="ECO:0000313" key="2">
    <source>
        <dbReference type="Proteomes" id="UP001479436"/>
    </source>
</evidence>
<protein>
    <submittedName>
        <fullName evidence="1">Uncharacterized protein</fullName>
    </submittedName>
</protein>
<dbReference type="EMBL" id="JASJQH010011626">
    <property type="protein sequence ID" value="KAK9663754.1"/>
    <property type="molecule type" value="Genomic_DNA"/>
</dbReference>
<proteinExistence type="predicted"/>
<gene>
    <name evidence="1" type="ORF">K7432_017959</name>
</gene>
<organism evidence="1 2">
    <name type="scientific">Basidiobolus ranarum</name>
    <dbReference type="NCBI Taxonomy" id="34480"/>
    <lineage>
        <taxon>Eukaryota</taxon>
        <taxon>Fungi</taxon>
        <taxon>Fungi incertae sedis</taxon>
        <taxon>Zoopagomycota</taxon>
        <taxon>Entomophthoromycotina</taxon>
        <taxon>Basidiobolomycetes</taxon>
        <taxon>Basidiobolales</taxon>
        <taxon>Basidiobolaceae</taxon>
        <taxon>Basidiobolus</taxon>
    </lineage>
</organism>
<sequence>MSKLRPWGYGQMLVKEAPNPRLVVGMDGQVQNSSELFRIFLDVKDENVLMNKA</sequence>
<evidence type="ECO:0000313" key="1">
    <source>
        <dbReference type="EMBL" id="KAK9663754.1"/>
    </source>
</evidence>